<evidence type="ECO:0000313" key="3">
    <source>
        <dbReference type="Proteomes" id="UP000694580"/>
    </source>
</evidence>
<evidence type="ECO:0000313" key="2">
    <source>
        <dbReference type="Ensembl" id="ENSDCDP00010000449.1"/>
    </source>
</evidence>
<evidence type="ECO:0000256" key="1">
    <source>
        <dbReference type="SAM" id="MobiDB-lite"/>
    </source>
</evidence>
<feature type="region of interest" description="Disordered" evidence="1">
    <location>
        <begin position="1"/>
        <end position="32"/>
    </location>
</feature>
<proteinExistence type="predicted"/>
<dbReference type="Proteomes" id="UP000694580">
    <property type="component" value="Chromosome 1"/>
</dbReference>
<dbReference type="GeneTree" id="ENSGT01150000289841"/>
<organism evidence="2 3">
    <name type="scientific">Denticeps clupeoides</name>
    <name type="common">denticle herring</name>
    <dbReference type="NCBI Taxonomy" id="299321"/>
    <lineage>
        <taxon>Eukaryota</taxon>
        <taxon>Metazoa</taxon>
        <taxon>Chordata</taxon>
        <taxon>Craniata</taxon>
        <taxon>Vertebrata</taxon>
        <taxon>Euteleostomi</taxon>
        <taxon>Actinopterygii</taxon>
        <taxon>Neopterygii</taxon>
        <taxon>Teleostei</taxon>
        <taxon>Clupei</taxon>
        <taxon>Clupeiformes</taxon>
        <taxon>Denticipitoidei</taxon>
        <taxon>Denticipitidae</taxon>
        <taxon>Denticeps</taxon>
    </lineage>
</organism>
<accession>A0AAY3ZVN4</accession>
<name>A0AAY3ZVN4_9TELE</name>
<reference evidence="2 3" key="1">
    <citation type="submission" date="2020-06" db="EMBL/GenBank/DDBJ databases">
        <authorList>
            <consortium name="Wellcome Sanger Institute Data Sharing"/>
        </authorList>
    </citation>
    <scope>NUCLEOTIDE SEQUENCE [LARGE SCALE GENOMIC DNA]</scope>
</reference>
<reference evidence="2" key="2">
    <citation type="submission" date="2025-08" db="UniProtKB">
        <authorList>
            <consortium name="Ensembl"/>
        </authorList>
    </citation>
    <scope>IDENTIFICATION</scope>
</reference>
<keyword evidence="3" id="KW-1185">Reference proteome</keyword>
<dbReference type="AlphaFoldDB" id="A0AAY3ZVN4"/>
<protein>
    <submittedName>
        <fullName evidence="2">Uncharacterized protein</fullName>
    </submittedName>
</protein>
<sequence length="57" mass="6434">MITGNGESGNGQVHSYCTDRGENFGQAQDGQKQKHLPRLFSLIKNESWKFEVNQIPL</sequence>
<reference evidence="2" key="3">
    <citation type="submission" date="2025-09" db="UniProtKB">
        <authorList>
            <consortium name="Ensembl"/>
        </authorList>
    </citation>
    <scope>IDENTIFICATION</scope>
</reference>
<dbReference type="Ensembl" id="ENSDCDT00010000462.1">
    <property type="protein sequence ID" value="ENSDCDP00010000449.1"/>
    <property type="gene ID" value="ENSDCDG00010000233.1"/>
</dbReference>